<comment type="caution">
    <text evidence="7">The sequence shown here is derived from an EMBL/GenBank/DDBJ whole genome shotgun (WGS) entry which is preliminary data.</text>
</comment>
<dbReference type="SUPFAM" id="SSF53187">
    <property type="entry name" value="Zn-dependent exopeptidases"/>
    <property type="match status" value="1"/>
</dbReference>
<keyword evidence="4" id="KW-0378">Hydrolase</keyword>
<gene>
    <name evidence="7" type="ORF">G3O08_13680</name>
</gene>
<organism evidence="7 8">
    <name type="scientific">Cryomorpha ignava</name>
    <dbReference type="NCBI Taxonomy" id="101383"/>
    <lineage>
        <taxon>Bacteria</taxon>
        <taxon>Pseudomonadati</taxon>
        <taxon>Bacteroidota</taxon>
        <taxon>Flavobacteriia</taxon>
        <taxon>Flavobacteriales</taxon>
        <taxon>Cryomorphaceae</taxon>
        <taxon>Cryomorpha</taxon>
    </lineage>
</organism>
<dbReference type="CDD" id="cd00433">
    <property type="entry name" value="Peptidase_M17"/>
    <property type="match status" value="1"/>
</dbReference>
<dbReference type="RefSeq" id="WP_163285946.1">
    <property type="nucleotide sequence ID" value="NZ_JAAGVY010000028.1"/>
</dbReference>
<dbReference type="GO" id="GO:0070006">
    <property type="term" value="F:metalloaminopeptidase activity"/>
    <property type="evidence" value="ECO:0007669"/>
    <property type="project" value="InterPro"/>
</dbReference>
<dbReference type="GO" id="GO:0005737">
    <property type="term" value="C:cytoplasm"/>
    <property type="evidence" value="ECO:0007669"/>
    <property type="project" value="InterPro"/>
</dbReference>
<dbReference type="EMBL" id="JAAGVY010000028">
    <property type="protein sequence ID" value="NEN24553.1"/>
    <property type="molecule type" value="Genomic_DNA"/>
</dbReference>
<dbReference type="AlphaFoldDB" id="A0A7K3WS99"/>
<protein>
    <submittedName>
        <fullName evidence="7">Leucyl aminopeptidase family protein</fullName>
    </submittedName>
</protein>
<accession>A0A7K3WS99</accession>
<evidence type="ECO:0000259" key="6">
    <source>
        <dbReference type="PROSITE" id="PS00631"/>
    </source>
</evidence>
<dbReference type="SUPFAM" id="SSF52949">
    <property type="entry name" value="Macro domain-like"/>
    <property type="match status" value="1"/>
</dbReference>
<dbReference type="GO" id="GO:0030145">
    <property type="term" value="F:manganese ion binding"/>
    <property type="evidence" value="ECO:0007669"/>
    <property type="project" value="InterPro"/>
</dbReference>
<evidence type="ECO:0000256" key="3">
    <source>
        <dbReference type="ARBA" id="ARBA00022670"/>
    </source>
</evidence>
<keyword evidence="2 7" id="KW-0031">Aminopeptidase</keyword>
<evidence type="ECO:0000313" key="8">
    <source>
        <dbReference type="Proteomes" id="UP000486602"/>
    </source>
</evidence>
<dbReference type="Gene3D" id="3.40.220.10">
    <property type="entry name" value="Leucine Aminopeptidase, subunit E, domain 1"/>
    <property type="match status" value="1"/>
</dbReference>
<sequence length="473" mass="50697">MSAPIKLKSKHQGEDVICIIDGEFSSALDAHITAETKKSLRAKPADWQSFISASSKGITYVNIQKPKDGKNSTEHYRIAGAALWDFMKSINKASVHLATGNESSALAIAEGLWLKNYRFEPYKKKKSAFEIKHIGVQKEISSKKEVDSLIAVLDGIYFARDLVNEPANILTAVEMAKRIKDGGKQAGYKVDIMGRTKIKALKMGGLLAVNQGSTKDPTFSVIEYKPAKPKNKKPIVLVGKGIVYDTGGLSLKPTLNSMDIMKCDMGGAAAVAGAIFAAATAGLPIHIVGLIPATDNQPGPDAYGPGDVITMMDGTTVEVMNTDAEGRLVLADALAYAKKLKPELTIDLATLTGSAIAAIGTYAAALMGSASDATKSKLLEAGTNSWERLVEFPLWDDYENDLKSDIADIKNLGSSPLAGVIIAGKFLERFTDYPWLHIDIAGPAFLPSARGYLPKGATGFGVNLLFSFFKDYK</sequence>
<dbReference type="Gene3D" id="3.40.630.10">
    <property type="entry name" value="Zn peptidases"/>
    <property type="match status" value="1"/>
</dbReference>
<dbReference type="Proteomes" id="UP000486602">
    <property type="component" value="Unassembled WGS sequence"/>
</dbReference>
<evidence type="ECO:0000313" key="7">
    <source>
        <dbReference type="EMBL" id="NEN24553.1"/>
    </source>
</evidence>
<evidence type="ECO:0000256" key="2">
    <source>
        <dbReference type="ARBA" id="ARBA00022438"/>
    </source>
</evidence>
<dbReference type="InterPro" id="IPR000819">
    <property type="entry name" value="Peptidase_M17_C"/>
</dbReference>
<dbReference type="PROSITE" id="PS00631">
    <property type="entry name" value="CYTOSOL_AP"/>
    <property type="match status" value="1"/>
</dbReference>
<dbReference type="InterPro" id="IPR043472">
    <property type="entry name" value="Macro_dom-like"/>
</dbReference>
<feature type="domain" description="Cytosol aminopeptidase" evidence="6">
    <location>
        <begin position="321"/>
        <end position="328"/>
    </location>
</feature>
<dbReference type="InterPro" id="IPR011356">
    <property type="entry name" value="Leucine_aapep/pepB"/>
</dbReference>
<dbReference type="Pfam" id="PF00883">
    <property type="entry name" value="Peptidase_M17"/>
    <property type="match status" value="1"/>
</dbReference>
<dbReference type="PANTHER" id="PTHR11963">
    <property type="entry name" value="LEUCINE AMINOPEPTIDASE-RELATED"/>
    <property type="match status" value="1"/>
</dbReference>
<name>A0A7K3WS99_9FLAO</name>
<dbReference type="PRINTS" id="PR00481">
    <property type="entry name" value="LAMNOPPTDASE"/>
</dbReference>
<evidence type="ECO:0000256" key="4">
    <source>
        <dbReference type="ARBA" id="ARBA00022801"/>
    </source>
</evidence>
<proteinExistence type="inferred from homology"/>
<keyword evidence="8" id="KW-1185">Reference proteome</keyword>
<dbReference type="PANTHER" id="PTHR11963:SF23">
    <property type="entry name" value="CYTOSOL AMINOPEPTIDASE"/>
    <property type="match status" value="1"/>
</dbReference>
<keyword evidence="5" id="KW-0464">Manganese</keyword>
<comment type="similarity">
    <text evidence="1">Belongs to the peptidase M17 family.</text>
</comment>
<reference evidence="7 8" key="1">
    <citation type="submission" date="2020-02" db="EMBL/GenBank/DDBJ databases">
        <title>Out from the shadows clarifying the taxonomy of the family Cryomorphaceae and related taxa by utilizing the GTDB taxonomic framework.</title>
        <authorList>
            <person name="Bowman J.P."/>
        </authorList>
    </citation>
    <scope>NUCLEOTIDE SEQUENCE [LARGE SCALE GENOMIC DNA]</scope>
    <source>
        <strain evidence="7 8">QSSC 1-22</strain>
    </source>
</reference>
<evidence type="ECO:0000256" key="1">
    <source>
        <dbReference type="ARBA" id="ARBA00009528"/>
    </source>
</evidence>
<dbReference type="GO" id="GO:0006508">
    <property type="term" value="P:proteolysis"/>
    <property type="evidence" value="ECO:0007669"/>
    <property type="project" value="UniProtKB-KW"/>
</dbReference>
<keyword evidence="3" id="KW-0645">Protease</keyword>
<evidence type="ECO:0000256" key="5">
    <source>
        <dbReference type="ARBA" id="ARBA00023211"/>
    </source>
</evidence>